<protein>
    <submittedName>
        <fullName evidence="3">Uncharacterized protein</fullName>
    </submittedName>
</protein>
<feature type="compositionally biased region" description="Low complexity" evidence="1">
    <location>
        <begin position="20"/>
        <end position="30"/>
    </location>
</feature>
<proteinExistence type="predicted"/>
<feature type="region of interest" description="Disordered" evidence="1">
    <location>
        <begin position="16"/>
        <end position="57"/>
    </location>
</feature>
<name>A0A915CLL9_9BILA</name>
<reference evidence="3" key="1">
    <citation type="submission" date="2022-11" db="UniProtKB">
        <authorList>
            <consortium name="WormBaseParasite"/>
        </authorList>
    </citation>
    <scope>IDENTIFICATION</scope>
</reference>
<dbReference type="AlphaFoldDB" id="A0A915CLL9"/>
<accession>A0A915CLL9</accession>
<evidence type="ECO:0000313" key="3">
    <source>
        <dbReference type="WBParaSite" id="jg10426"/>
    </source>
</evidence>
<dbReference type="Proteomes" id="UP000887574">
    <property type="component" value="Unplaced"/>
</dbReference>
<organism evidence="2 3">
    <name type="scientific">Ditylenchus dipsaci</name>
    <dbReference type="NCBI Taxonomy" id="166011"/>
    <lineage>
        <taxon>Eukaryota</taxon>
        <taxon>Metazoa</taxon>
        <taxon>Ecdysozoa</taxon>
        <taxon>Nematoda</taxon>
        <taxon>Chromadorea</taxon>
        <taxon>Rhabditida</taxon>
        <taxon>Tylenchina</taxon>
        <taxon>Tylenchomorpha</taxon>
        <taxon>Sphaerularioidea</taxon>
        <taxon>Anguinidae</taxon>
        <taxon>Anguininae</taxon>
        <taxon>Ditylenchus</taxon>
    </lineage>
</organism>
<evidence type="ECO:0000313" key="2">
    <source>
        <dbReference type="Proteomes" id="UP000887574"/>
    </source>
</evidence>
<sequence>MPKVFVPISSIWSSDECDASGTTTSTSRGSPSDCRKAFSSSANGCKPEQEDIGQGSFNDSAGCLTELRDKLADGLLLDKLDKD</sequence>
<keyword evidence="2" id="KW-1185">Reference proteome</keyword>
<dbReference type="WBParaSite" id="jg10426">
    <property type="protein sequence ID" value="jg10426"/>
    <property type="gene ID" value="jg10426"/>
</dbReference>
<evidence type="ECO:0000256" key="1">
    <source>
        <dbReference type="SAM" id="MobiDB-lite"/>
    </source>
</evidence>